<proteinExistence type="predicted"/>
<evidence type="ECO:0000313" key="1">
    <source>
        <dbReference type="EMBL" id="GAG27999.1"/>
    </source>
</evidence>
<accession>X0WAR4</accession>
<dbReference type="EMBL" id="BARS01031130">
    <property type="protein sequence ID" value="GAG27999.1"/>
    <property type="molecule type" value="Genomic_DNA"/>
</dbReference>
<comment type="caution">
    <text evidence="1">The sequence shown here is derived from an EMBL/GenBank/DDBJ whole genome shotgun (WGS) entry which is preliminary data.</text>
</comment>
<organism evidence="1">
    <name type="scientific">marine sediment metagenome</name>
    <dbReference type="NCBI Taxonomy" id="412755"/>
    <lineage>
        <taxon>unclassified sequences</taxon>
        <taxon>metagenomes</taxon>
        <taxon>ecological metagenomes</taxon>
    </lineage>
</organism>
<sequence length="67" mass="7347">MDSVNAAVGDLAGALRRRREGREPYVRLHDADGRVRSLQLTDAQAEDLLDTAEAMVDATAARVEPRK</sequence>
<dbReference type="AlphaFoldDB" id="X0WAR4"/>
<gene>
    <name evidence="1" type="ORF">S01H1_48478</name>
</gene>
<name>X0WAR4_9ZZZZ</name>
<protein>
    <submittedName>
        <fullName evidence="1">Uncharacterized protein</fullName>
    </submittedName>
</protein>
<reference evidence="1" key="1">
    <citation type="journal article" date="2014" name="Front. Microbiol.">
        <title>High frequency of phylogenetically diverse reductive dehalogenase-homologous genes in deep subseafloor sedimentary metagenomes.</title>
        <authorList>
            <person name="Kawai M."/>
            <person name="Futagami T."/>
            <person name="Toyoda A."/>
            <person name="Takaki Y."/>
            <person name="Nishi S."/>
            <person name="Hori S."/>
            <person name="Arai W."/>
            <person name="Tsubouchi T."/>
            <person name="Morono Y."/>
            <person name="Uchiyama I."/>
            <person name="Ito T."/>
            <person name="Fujiyama A."/>
            <person name="Inagaki F."/>
            <person name="Takami H."/>
        </authorList>
    </citation>
    <scope>NUCLEOTIDE SEQUENCE</scope>
    <source>
        <strain evidence="1">Expedition CK06-06</strain>
    </source>
</reference>